<feature type="chain" id="PRO_5010858688" evidence="2">
    <location>
        <begin position="23"/>
        <end position="113"/>
    </location>
</feature>
<name>A0A1X7TC25_AMPQE</name>
<dbReference type="EnsemblMetazoa" id="Aqu2.1.11887_001">
    <property type="protein sequence ID" value="Aqu2.1.11887_001"/>
    <property type="gene ID" value="Aqu2.1.11887"/>
</dbReference>
<evidence type="ECO:0000313" key="3">
    <source>
        <dbReference type="EnsemblMetazoa" id="Aqu2.1.11887_001"/>
    </source>
</evidence>
<feature type="compositionally biased region" description="Pro residues" evidence="1">
    <location>
        <begin position="72"/>
        <end position="113"/>
    </location>
</feature>
<dbReference type="AlphaFoldDB" id="A0A1X7TC25"/>
<protein>
    <submittedName>
        <fullName evidence="3">Uncharacterized protein</fullName>
    </submittedName>
</protein>
<feature type="signal peptide" evidence="2">
    <location>
        <begin position="1"/>
        <end position="22"/>
    </location>
</feature>
<evidence type="ECO:0000256" key="2">
    <source>
        <dbReference type="SAM" id="SignalP"/>
    </source>
</evidence>
<organism evidence="3">
    <name type="scientific">Amphimedon queenslandica</name>
    <name type="common">Sponge</name>
    <dbReference type="NCBI Taxonomy" id="400682"/>
    <lineage>
        <taxon>Eukaryota</taxon>
        <taxon>Metazoa</taxon>
        <taxon>Porifera</taxon>
        <taxon>Demospongiae</taxon>
        <taxon>Heteroscleromorpha</taxon>
        <taxon>Haplosclerida</taxon>
        <taxon>Niphatidae</taxon>
        <taxon>Amphimedon</taxon>
    </lineage>
</organism>
<accession>A0A1X7TC25</accession>
<dbReference type="STRING" id="400682.A0A1X7TC25"/>
<keyword evidence="2" id="KW-0732">Signal</keyword>
<feature type="region of interest" description="Disordered" evidence="1">
    <location>
        <begin position="70"/>
        <end position="113"/>
    </location>
</feature>
<proteinExistence type="predicted"/>
<reference evidence="3" key="1">
    <citation type="submission" date="2017-05" db="UniProtKB">
        <authorList>
            <consortium name="EnsemblMetazoa"/>
        </authorList>
    </citation>
    <scope>IDENTIFICATION</scope>
</reference>
<sequence length="113" mass="12213">MPLYLLIALLLFYDLQLPFLHSHSQLNFPRSFGTFFSQKAASVHLQTYNSQLYFHIVRYYIDYNDYHGPPVAGGPPQPPPPPGGPPPPPVLPVAGGLPPPVAEGPPPPPPPGG</sequence>
<evidence type="ECO:0000256" key="1">
    <source>
        <dbReference type="SAM" id="MobiDB-lite"/>
    </source>
</evidence>
<dbReference type="InParanoid" id="A0A1X7TC25"/>